<gene>
    <name evidence="2" type="ORF">GCM10023335_76280</name>
</gene>
<evidence type="ECO:0000313" key="3">
    <source>
        <dbReference type="Proteomes" id="UP001501759"/>
    </source>
</evidence>
<dbReference type="RefSeq" id="WP_345657408.1">
    <property type="nucleotide sequence ID" value="NZ_BAABKB010000040.1"/>
</dbReference>
<accession>A0ABP9JIB9</accession>
<dbReference type="Proteomes" id="UP001501759">
    <property type="component" value="Unassembled WGS sequence"/>
</dbReference>
<evidence type="ECO:0000313" key="2">
    <source>
        <dbReference type="EMBL" id="GAA5033117.1"/>
    </source>
</evidence>
<feature type="compositionally biased region" description="Low complexity" evidence="1">
    <location>
        <begin position="17"/>
        <end position="30"/>
    </location>
</feature>
<sequence>MTTKAKAKGDDHEAEQEAQAAAAAGEAEQACGKPHHLPALAHITCTEPAPDPDRPPGTPEHEHRYQDGDALYQW</sequence>
<reference evidence="3" key="1">
    <citation type="journal article" date="2019" name="Int. J. Syst. Evol. Microbiol.">
        <title>The Global Catalogue of Microorganisms (GCM) 10K type strain sequencing project: providing services to taxonomists for standard genome sequencing and annotation.</title>
        <authorList>
            <consortium name="The Broad Institute Genomics Platform"/>
            <consortium name="The Broad Institute Genome Sequencing Center for Infectious Disease"/>
            <person name="Wu L."/>
            <person name="Ma J."/>
        </authorList>
    </citation>
    <scope>NUCLEOTIDE SEQUENCE [LARGE SCALE GENOMIC DNA]</scope>
    <source>
        <strain evidence="3">JCM 18409</strain>
    </source>
</reference>
<organism evidence="2 3">
    <name type="scientific">Streptomyces siamensis</name>
    <dbReference type="NCBI Taxonomy" id="1274986"/>
    <lineage>
        <taxon>Bacteria</taxon>
        <taxon>Bacillati</taxon>
        <taxon>Actinomycetota</taxon>
        <taxon>Actinomycetes</taxon>
        <taxon>Kitasatosporales</taxon>
        <taxon>Streptomycetaceae</taxon>
        <taxon>Streptomyces</taxon>
    </lineage>
</organism>
<protein>
    <submittedName>
        <fullName evidence="2">Uncharacterized protein</fullName>
    </submittedName>
</protein>
<keyword evidence="3" id="KW-1185">Reference proteome</keyword>
<feature type="compositionally biased region" description="Basic and acidic residues" evidence="1">
    <location>
        <begin position="51"/>
        <end position="67"/>
    </location>
</feature>
<comment type="caution">
    <text evidence="2">The sequence shown here is derived from an EMBL/GenBank/DDBJ whole genome shotgun (WGS) entry which is preliminary data.</text>
</comment>
<proteinExistence type="predicted"/>
<evidence type="ECO:0000256" key="1">
    <source>
        <dbReference type="SAM" id="MobiDB-lite"/>
    </source>
</evidence>
<feature type="region of interest" description="Disordered" evidence="1">
    <location>
        <begin position="1"/>
        <end position="74"/>
    </location>
</feature>
<dbReference type="EMBL" id="BAABKB010000040">
    <property type="protein sequence ID" value="GAA5033117.1"/>
    <property type="molecule type" value="Genomic_DNA"/>
</dbReference>
<name>A0ABP9JIB9_9ACTN</name>